<evidence type="ECO:0000256" key="1">
    <source>
        <dbReference type="ARBA" id="ARBA00022845"/>
    </source>
</evidence>
<dbReference type="PANTHER" id="PTHR33231">
    <property type="entry name" value="30S RIBOSOMAL PROTEIN"/>
    <property type="match status" value="1"/>
</dbReference>
<proteinExistence type="inferred from homology"/>
<comment type="similarity">
    <text evidence="2">Belongs to the HPF/YfiA ribosome-associated protein family. Long HPF subfamily.</text>
</comment>
<dbReference type="InterPro" id="IPR036567">
    <property type="entry name" value="RHF-like"/>
</dbReference>
<dbReference type="InterPro" id="IPR050574">
    <property type="entry name" value="HPF/YfiA_ribosome-assoc"/>
</dbReference>
<feature type="domain" description="Sigma 54 modulation/S30EA ribosomal protein C-terminal" evidence="4">
    <location>
        <begin position="155"/>
        <end position="200"/>
    </location>
</feature>
<comment type="caution">
    <text evidence="5">The sequence shown here is derived from an EMBL/GenBank/DDBJ whole genome shotgun (WGS) entry which is preliminary data.</text>
</comment>
<dbReference type="InterPro" id="IPR032528">
    <property type="entry name" value="Ribosom_S30AE_C"/>
</dbReference>
<protein>
    <recommendedName>
        <fullName evidence="2">Ribosome hibernation promoting factor</fullName>
        <shortName evidence="2">HPF</shortName>
    </recommendedName>
</protein>
<evidence type="ECO:0000259" key="4">
    <source>
        <dbReference type="Pfam" id="PF16321"/>
    </source>
</evidence>
<keyword evidence="1 2" id="KW-0810">Translation regulation</keyword>
<feature type="region of interest" description="Disordered" evidence="3">
    <location>
        <begin position="95"/>
        <end position="126"/>
    </location>
</feature>
<dbReference type="Gene3D" id="3.30.160.100">
    <property type="entry name" value="Ribosome hibernation promotion factor-like"/>
    <property type="match status" value="1"/>
</dbReference>
<dbReference type="Pfam" id="PF02482">
    <property type="entry name" value="Ribosomal_S30AE"/>
    <property type="match status" value="1"/>
</dbReference>
<dbReference type="HAMAP" id="MF_00839">
    <property type="entry name" value="HPF"/>
    <property type="match status" value="1"/>
</dbReference>
<evidence type="ECO:0000313" key="5">
    <source>
        <dbReference type="EMBL" id="KAA0979663.1"/>
    </source>
</evidence>
<name>A0A5B0ELH9_9MICC</name>
<dbReference type="PANTHER" id="PTHR33231:SF1">
    <property type="entry name" value="30S RIBOSOMAL PROTEIN"/>
    <property type="match status" value="1"/>
</dbReference>
<dbReference type="EMBL" id="VOBL01000001">
    <property type="protein sequence ID" value="KAA0979663.1"/>
    <property type="molecule type" value="Genomic_DNA"/>
</dbReference>
<dbReference type="OrthoDB" id="9794975at2"/>
<reference evidence="5 6" key="1">
    <citation type="submission" date="2019-07" db="EMBL/GenBank/DDBJ databases">
        <title>Analysis of the biochemical properties, biological activity and biotechnological potential of siderophores and biosurfactants produced by Antarctic psychrotolerant bacteria.</title>
        <authorList>
            <person name="Styczynski M."/>
            <person name="Krucon T."/>
            <person name="Decewicz P."/>
            <person name="Dziewit L."/>
        </authorList>
    </citation>
    <scope>NUCLEOTIDE SEQUENCE [LARGE SCALE GENOMIC DNA]</scope>
    <source>
        <strain evidence="5 6">ANT_H27</strain>
    </source>
</reference>
<dbReference type="InterPro" id="IPR034694">
    <property type="entry name" value="HPF_long/plastid"/>
</dbReference>
<gene>
    <name evidence="5" type="primary">raiA</name>
    <name evidence="2" type="synonym">hpf</name>
    <name evidence="5" type="ORF">FQ154_00395</name>
</gene>
<evidence type="ECO:0000256" key="3">
    <source>
        <dbReference type="SAM" id="MobiDB-lite"/>
    </source>
</evidence>
<dbReference type="RefSeq" id="WP_149618279.1">
    <property type="nucleotide sequence ID" value="NZ_VOBL01000001.1"/>
</dbReference>
<dbReference type="GO" id="GO:0043024">
    <property type="term" value="F:ribosomal small subunit binding"/>
    <property type="evidence" value="ECO:0007669"/>
    <property type="project" value="TreeGrafter"/>
</dbReference>
<dbReference type="Pfam" id="PF16321">
    <property type="entry name" value="Ribosom_S30AE_C"/>
    <property type="match status" value="1"/>
</dbReference>
<dbReference type="SUPFAM" id="SSF69754">
    <property type="entry name" value="Ribosome binding protein Y (YfiA homologue)"/>
    <property type="match status" value="1"/>
</dbReference>
<organism evidence="5 6">
    <name type="scientific">Paeniglutamicibacter gangotriensis</name>
    <dbReference type="NCBI Taxonomy" id="254787"/>
    <lineage>
        <taxon>Bacteria</taxon>
        <taxon>Bacillati</taxon>
        <taxon>Actinomycetota</taxon>
        <taxon>Actinomycetes</taxon>
        <taxon>Micrococcales</taxon>
        <taxon>Micrococcaceae</taxon>
        <taxon>Paeniglutamicibacter</taxon>
    </lineage>
</organism>
<dbReference type="GO" id="GO:0022627">
    <property type="term" value="C:cytosolic small ribosomal subunit"/>
    <property type="evidence" value="ECO:0007669"/>
    <property type="project" value="TreeGrafter"/>
</dbReference>
<dbReference type="Gene3D" id="3.30.505.50">
    <property type="entry name" value="Sigma 54 modulation/S30EA ribosomal protein, C-terminal domain"/>
    <property type="match status" value="1"/>
</dbReference>
<dbReference type="Proteomes" id="UP000323856">
    <property type="component" value="Unassembled WGS sequence"/>
</dbReference>
<dbReference type="GO" id="GO:0045900">
    <property type="term" value="P:negative regulation of translational elongation"/>
    <property type="evidence" value="ECO:0007669"/>
    <property type="project" value="TreeGrafter"/>
</dbReference>
<comment type="subunit">
    <text evidence="2">Interacts with 100S ribosomes.</text>
</comment>
<dbReference type="AlphaFoldDB" id="A0A5B0ELH9"/>
<accession>A0A5B0ELH9</accession>
<evidence type="ECO:0000256" key="2">
    <source>
        <dbReference type="HAMAP-Rule" id="MF_00839"/>
    </source>
</evidence>
<dbReference type="InterPro" id="IPR003489">
    <property type="entry name" value="RHF/RaiA"/>
</dbReference>
<dbReference type="NCBIfam" id="TIGR00741">
    <property type="entry name" value="yfiA"/>
    <property type="match status" value="1"/>
</dbReference>
<evidence type="ECO:0000313" key="6">
    <source>
        <dbReference type="Proteomes" id="UP000323856"/>
    </source>
</evidence>
<dbReference type="CDD" id="cd00552">
    <property type="entry name" value="RaiA"/>
    <property type="match status" value="1"/>
</dbReference>
<dbReference type="InterPro" id="IPR038416">
    <property type="entry name" value="Ribosom_S30AE_C_sf"/>
</dbReference>
<feature type="compositionally biased region" description="Basic residues" evidence="3">
    <location>
        <begin position="95"/>
        <end position="105"/>
    </location>
</feature>
<feature type="region of interest" description="Disordered" evidence="3">
    <location>
        <begin position="131"/>
        <end position="150"/>
    </location>
</feature>
<sequence length="238" mass="26416">MEMTINGRNVSVTDRFREYVDEKIDKVDQLATKIQRLDIKVTKEQHARNAESALTVELTVLGRGPAIRAEAKASDKFAAFDTAFAKLLERLRKARDRRKVHHGSRTPKAVHEATSGLEPAASSLPLHEATRLAQQEEEARSAAEAAENGAPPIEIRRKVFPAESMSVDDAVDRMEMIGHPFYLFVDEATGAHSVVYARKSKGNQQYSYGTITLDPAATDEATLETRRYRDPLVEPASA</sequence>
<keyword evidence="2" id="KW-0963">Cytoplasm</keyword>
<comment type="subcellular location">
    <subcellularLocation>
        <location evidence="2">Cytoplasm</location>
    </subcellularLocation>
</comment>
<comment type="function">
    <text evidence="2">Required for dimerization of active 70S ribosomes into 100S ribosomes in stationary phase; 100S ribosomes are translationally inactive and sometimes present during exponential growth.</text>
</comment>